<dbReference type="InterPro" id="IPR036986">
    <property type="entry name" value="S4_RNA-bd_sf"/>
</dbReference>
<dbReference type="OrthoDB" id="10248812at2759"/>
<dbReference type="SUPFAM" id="SSF55174">
    <property type="entry name" value="Alpha-L RNA-binding motif"/>
    <property type="match status" value="1"/>
</dbReference>
<evidence type="ECO:0000256" key="2">
    <source>
        <dbReference type="ARBA" id="ARBA00007465"/>
    </source>
</evidence>
<evidence type="ECO:0000313" key="10">
    <source>
        <dbReference type="Proteomes" id="UP000282876"/>
    </source>
</evidence>
<keyword evidence="6" id="KW-0687">Ribonucleoprotein</keyword>
<keyword evidence="10" id="KW-1185">Reference proteome</keyword>
<evidence type="ECO:0000313" key="9">
    <source>
        <dbReference type="EMBL" id="RVD92952.1"/>
    </source>
</evidence>
<comment type="caution">
    <text evidence="9">The sequence shown here is derived from an EMBL/GenBank/DDBJ whole genome shotgun (WGS) entry which is preliminary data.</text>
</comment>
<dbReference type="GO" id="GO:0042274">
    <property type="term" value="P:ribosomal small subunit biogenesis"/>
    <property type="evidence" value="ECO:0007669"/>
    <property type="project" value="TreeGrafter"/>
</dbReference>
<dbReference type="InterPro" id="IPR002942">
    <property type="entry name" value="S4_RNA-bd"/>
</dbReference>
<accession>A0A437AP82</accession>
<protein>
    <submittedName>
        <fullName evidence="9">Ribosomal S4</fullName>
    </submittedName>
</protein>
<dbReference type="SMART" id="SM01390">
    <property type="entry name" value="Ribosomal_S4"/>
    <property type="match status" value="1"/>
</dbReference>
<dbReference type="GO" id="GO:0034457">
    <property type="term" value="C:Mpp10 complex"/>
    <property type="evidence" value="ECO:0007669"/>
    <property type="project" value="TreeGrafter"/>
</dbReference>
<evidence type="ECO:0000256" key="5">
    <source>
        <dbReference type="ARBA" id="ARBA00023242"/>
    </source>
</evidence>
<evidence type="ECO:0000256" key="6">
    <source>
        <dbReference type="ARBA" id="ARBA00023274"/>
    </source>
</evidence>
<dbReference type="EMBL" id="RCSS01000114">
    <property type="protein sequence ID" value="RVD92952.1"/>
    <property type="molecule type" value="Genomic_DNA"/>
</dbReference>
<organism evidence="9 10">
    <name type="scientific">Tubulinosema ratisbonensis</name>
    <dbReference type="NCBI Taxonomy" id="291195"/>
    <lineage>
        <taxon>Eukaryota</taxon>
        <taxon>Fungi</taxon>
        <taxon>Fungi incertae sedis</taxon>
        <taxon>Microsporidia</taxon>
        <taxon>Tubulinosematoidea</taxon>
        <taxon>Tubulinosematidae</taxon>
        <taxon>Tubulinosema</taxon>
    </lineage>
</organism>
<dbReference type="GO" id="GO:0019843">
    <property type="term" value="F:rRNA binding"/>
    <property type="evidence" value="ECO:0007669"/>
    <property type="project" value="InterPro"/>
</dbReference>
<dbReference type="STRING" id="291195.A0A437AP82"/>
<dbReference type="GO" id="GO:0032040">
    <property type="term" value="C:small-subunit processome"/>
    <property type="evidence" value="ECO:0007669"/>
    <property type="project" value="TreeGrafter"/>
</dbReference>
<comment type="similarity">
    <text evidence="2">Belongs to the universal ribosomal protein uS4 family.</text>
</comment>
<dbReference type="Gene3D" id="3.10.290.10">
    <property type="entry name" value="RNA-binding S4 domain"/>
    <property type="match status" value="1"/>
</dbReference>
<dbReference type="InterPro" id="IPR001912">
    <property type="entry name" value="Ribosomal_uS4_N"/>
</dbReference>
<dbReference type="Pfam" id="PF01479">
    <property type="entry name" value="S4"/>
    <property type="match status" value="1"/>
</dbReference>
<dbReference type="GO" id="GO:0030515">
    <property type="term" value="F:snoRNA binding"/>
    <property type="evidence" value="ECO:0007669"/>
    <property type="project" value="TreeGrafter"/>
</dbReference>
<dbReference type="PANTHER" id="PTHR11831">
    <property type="entry name" value="30S 40S RIBOSOMAL PROTEIN"/>
    <property type="match status" value="1"/>
</dbReference>
<evidence type="ECO:0000256" key="3">
    <source>
        <dbReference type="ARBA" id="ARBA00022517"/>
    </source>
</evidence>
<evidence type="ECO:0000256" key="4">
    <source>
        <dbReference type="ARBA" id="ARBA00022884"/>
    </source>
</evidence>
<dbReference type="VEuPathDB" id="MicrosporidiaDB:TUBRATIS_005250"/>
<dbReference type="GO" id="GO:0006364">
    <property type="term" value="P:rRNA processing"/>
    <property type="evidence" value="ECO:0007669"/>
    <property type="project" value="TreeGrafter"/>
</dbReference>
<keyword evidence="4 7" id="KW-0694">RNA-binding</keyword>
<keyword evidence="5" id="KW-0539">Nucleus</keyword>
<name>A0A437AP82_9MICR</name>
<gene>
    <name evidence="9" type="ORF">TUBRATIS_005250</name>
</gene>
<comment type="subcellular location">
    <subcellularLocation>
        <location evidence="1">Nucleus</location>
        <location evidence="1">Nucleolus</location>
    </subcellularLocation>
</comment>
<evidence type="ECO:0000259" key="8">
    <source>
        <dbReference type="SMART" id="SM01390"/>
    </source>
</evidence>
<reference evidence="9 10" key="1">
    <citation type="submission" date="2018-10" db="EMBL/GenBank/DDBJ databases">
        <title>Draft genome sequence of the microsporidian Tubulinosema ratisbonensis.</title>
        <authorList>
            <person name="Polonais V."/>
            <person name="Peyretaillade E."/>
            <person name="Niehus S."/>
            <person name="Wawrzyniak I."/>
            <person name="Franchet A."/>
            <person name="Gaspin C."/>
            <person name="Reichstadt M."/>
            <person name="Belser C."/>
            <person name="Labadie K."/>
            <person name="Delbac F."/>
            <person name="Ferrandon D."/>
        </authorList>
    </citation>
    <scope>NUCLEOTIDE SEQUENCE [LARGE SCALE GENOMIC DNA]</scope>
    <source>
        <strain evidence="9 10">Franzen</strain>
    </source>
</reference>
<evidence type="ECO:0000256" key="1">
    <source>
        <dbReference type="ARBA" id="ARBA00004604"/>
    </source>
</evidence>
<dbReference type="PANTHER" id="PTHR11831:SF1">
    <property type="entry name" value="U3 SMALL NUCLEOLAR RIBONUCLEOPROTEIN PROTEIN IMP3"/>
    <property type="match status" value="1"/>
</dbReference>
<dbReference type="InterPro" id="IPR022801">
    <property type="entry name" value="Ribosomal_uS4"/>
</dbReference>
<dbReference type="Proteomes" id="UP000282876">
    <property type="component" value="Unassembled WGS sequence"/>
</dbReference>
<keyword evidence="3" id="KW-0690">Ribosome biogenesis</keyword>
<evidence type="ECO:0000256" key="7">
    <source>
        <dbReference type="PROSITE-ProRule" id="PRU00182"/>
    </source>
</evidence>
<dbReference type="CDD" id="cd00165">
    <property type="entry name" value="S4"/>
    <property type="match status" value="1"/>
</dbReference>
<sequence length="180" mass="21276">MRKLKYHEQRLLRKVNLTEWHSTNTKREQEISYKYNLTDRDDYHKYNKLVGKIRKLALGLAKLKESDEFRNRIGRELVNMCHSLGFIKDKKLVSCSSITVSSVCNRRLNVILKRLKMVENIKDASTFIEHGHIKVGSRIVNKPGQLISTMMENFIKWCDSSKIKEKIDEFNEKNEIFDDL</sequence>
<feature type="domain" description="Small ribosomal subunit protein uS4 N-terminal" evidence="8">
    <location>
        <begin position="3"/>
        <end position="105"/>
    </location>
</feature>
<dbReference type="Pfam" id="PF00163">
    <property type="entry name" value="Ribosomal_S4"/>
    <property type="match status" value="1"/>
</dbReference>
<dbReference type="AlphaFoldDB" id="A0A437AP82"/>
<proteinExistence type="inferred from homology"/>
<dbReference type="PROSITE" id="PS50889">
    <property type="entry name" value="S4"/>
    <property type="match status" value="1"/>
</dbReference>